<evidence type="ECO:0000256" key="3">
    <source>
        <dbReference type="ARBA" id="ARBA00022449"/>
    </source>
</evidence>
<feature type="transmembrane region" description="Helical" evidence="9">
    <location>
        <begin position="157"/>
        <end position="176"/>
    </location>
</feature>
<dbReference type="GO" id="GO:0015297">
    <property type="term" value="F:antiporter activity"/>
    <property type="evidence" value="ECO:0007669"/>
    <property type="project" value="UniProtKB-KW"/>
</dbReference>
<evidence type="ECO:0000256" key="2">
    <source>
        <dbReference type="ARBA" id="ARBA00022448"/>
    </source>
</evidence>
<reference evidence="11" key="1">
    <citation type="journal article" date="2023" name="Comput. Struct. Biotechnol. J.">
        <title>Discovery of a novel marine Bacteroidetes with a rich repertoire of carbohydrate-active enzymes.</title>
        <authorList>
            <person name="Chen B."/>
            <person name="Liu G."/>
            <person name="Chen Q."/>
            <person name="Wang H."/>
            <person name="Liu L."/>
            <person name="Tang K."/>
        </authorList>
    </citation>
    <scope>NUCLEOTIDE SEQUENCE</scope>
    <source>
        <strain evidence="11">TK19036</strain>
    </source>
</reference>
<organism evidence="11">
    <name type="scientific">Roseihalotalea indica</name>
    <dbReference type="NCBI Taxonomy" id="2867963"/>
    <lineage>
        <taxon>Bacteria</taxon>
        <taxon>Pseudomonadati</taxon>
        <taxon>Bacteroidota</taxon>
        <taxon>Cytophagia</taxon>
        <taxon>Cytophagales</taxon>
        <taxon>Catalimonadaceae</taxon>
        <taxon>Roseihalotalea</taxon>
    </lineage>
</organism>
<feature type="transmembrane region" description="Helical" evidence="9">
    <location>
        <begin position="93"/>
        <end position="117"/>
    </location>
</feature>
<keyword evidence="5 9" id="KW-0812">Transmembrane</keyword>
<gene>
    <name evidence="11" type="ORF">K4G66_29900</name>
</gene>
<dbReference type="InterPro" id="IPR006153">
    <property type="entry name" value="Cation/H_exchanger_TM"/>
</dbReference>
<feature type="transmembrane region" description="Helical" evidence="9">
    <location>
        <begin position="283"/>
        <end position="308"/>
    </location>
</feature>
<evidence type="ECO:0000256" key="5">
    <source>
        <dbReference type="ARBA" id="ARBA00022692"/>
    </source>
</evidence>
<reference evidence="11" key="2">
    <citation type="journal article" date="2024" name="Antonie Van Leeuwenhoek">
        <title>Roseihalotalea indica gen. nov., sp. nov., a halophilic Bacteroidetes from mesopelagic Southwest Indian Ocean with higher carbohydrate metabolic potential.</title>
        <authorList>
            <person name="Chen B."/>
            <person name="Zhang M."/>
            <person name="Lin D."/>
            <person name="Ye J."/>
            <person name="Tang K."/>
        </authorList>
    </citation>
    <scope>NUCLEOTIDE SEQUENCE</scope>
    <source>
        <strain evidence="11">TK19036</strain>
    </source>
</reference>
<keyword evidence="3" id="KW-0050">Antiport</keyword>
<feature type="transmembrane region" description="Helical" evidence="9">
    <location>
        <begin position="60"/>
        <end position="81"/>
    </location>
</feature>
<proteinExistence type="predicted"/>
<feature type="transmembrane region" description="Helical" evidence="9">
    <location>
        <begin position="314"/>
        <end position="333"/>
    </location>
</feature>
<evidence type="ECO:0000259" key="10">
    <source>
        <dbReference type="Pfam" id="PF00999"/>
    </source>
</evidence>
<feature type="domain" description="Cation/H+ exchanger transmembrane" evidence="10">
    <location>
        <begin position="16"/>
        <end position="390"/>
    </location>
</feature>
<feature type="transmembrane region" description="Helical" evidence="9">
    <location>
        <begin position="345"/>
        <end position="362"/>
    </location>
</feature>
<keyword evidence="7" id="KW-0406">Ion transport</keyword>
<name>A0AA49JDA8_9BACT</name>
<accession>A0AA49JDA8</accession>
<keyword evidence="8 9" id="KW-0472">Membrane</keyword>
<evidence type="ECO:0000256" key="8">
    <source>
        <dbReference type="ARBA" id="ARBA00023136"/>
    </source>
</evidence>
<evidence type="ECO:0000256" key="6">
    <source>
        <dbReference type="ARBA" id="ARBA00022989"/>
    </source>
</evidence>
<dbReference type="Gene3D" id="1.20.1530.20">
    <property type="match status" value="1"/>
</dbReference>
<feature type="transmembrane region" description="Helical" evidence="9">
    <location>
        <begin position="35"/>
        <end position="54"/>
    </location>
</feature>
<comment type="subcellular location">
    <subcellularLocation>
        <location evidence="1">Cell membrane</location>
        <topology evidence="1">Multi-pass membrane protein</topology>
    </subcellularLocation>
</comment>
<feature type="transmembrane region" description="Helical" evidence="9">
    <location>
        <begin position="191"/>
        <end position="213"/>
    </location>
</feature>
<dbReference type="GO" id="GO:0005886">
    <property type="term" value="C:plasma membrane"/>
    <property type="evidence" value="ECO:0007669"/>
    <property type="project" value="UniProtKB-SubCell"/>
</dbReference>
<dbReference type="PANTHER" id="PTHR32507">
    <property type="entry name" value="NA(+)/H(+) ANTIPORTER 1"/>
    <property type="match status" value="1"/>
</dbReference>
<keyword evidence="2" id="KW-0813">Transport</keyword>
<feature type="transmembrane region" description="Helical" evidence="9">
    <location>
        <begin position="374"/>
        <end position="392"/>
    </location>
</feature>
<dbReference type="Pfam" id="PF00999">
    <property type="entry name" value="Na_H_Exchanger"/>
    <property type="match status" value="1"/>
</dbReference>
<feature type="transmembrane region" description="Helical" evidence="9">
    <location>
        <begin position="6"/>
        <end position="23"/>
    </location>
</feature>
<sequence>MTEFNAYVAVIATSLIIIFSYLFNVVSKKTNIPSVLLLIILGIGLKYVAEALGIPTGDYLITVLEVLGIVGLTMIVLEAALDLTLSPEKWPIIWKSLVVALVALVCTAIAGAYVIQYAYGESFFISLVYAVPLSIISSAIVLPSVGGMKDEHTREFMVYEATFSDILGIMFFYFLIGNADTESTPAIVWDVFSNITITIGLSVVISYGLVLLFQKLDTRIKLFLLIAVLLLLYSIGKLFHLSSLIIILIFGLVLNNYKVFFFGRLRKWVNPRSVSSILNNFRLITMETAFVVRTFFFVIFGMTIVLATLFNPKVAIVSGTLLLIIFGLRFILLKLTLRQDIVPQLFIAPRGLITILLFFAIPTEMESQTFNSGVLLFIIIITSIAMTLALVLSGTKITAYDNFTSNYWEAVDKEIDRIDTDEPEANQEQEQKKKETA</sequence>
<dbReference type="AlphaFoldDB" id="A0AA49JDA8"/>
<evidence type="ECO:0000256" key="1">
    <source>
        <dbReference type="ARBA" id="ARBA00004651"/>
    </source>
</evidence>
<dbReference type="EMBL" id="CP120682">
    <property type="protein sequence ID" value="WKN36578.1"/>
    <property type="molecule type" value="Genomic_DNA"/>
</dbReference>
<feature type="transmembrane region" description="Helical" evidence="9">
    <location>
        <begin position="123"/>
        <end position="145"/>
    </location>
</feature>
<evidence type="ECO:0000256" key="4">
    <source>
        <dbReference type="ARBA" id="ARBA00022475"/>
    </source>
</evidence>
<evidence type="ECO:0000256" key="7">
    <source>
        <dbReference type="ARBA" id="ARBA00023065"/>
    </source>
</evidence>
<evidence type="ECO:0000313" key="11">
    <source>
        <dbReference type="EMBL" id="WKN36578.1"/>
    </source>
</evidence>
<protein>
    <submittedName>
        <fullName evidence="11">Cation:proton antiporter</fullName>
    </submittedName>
</protein>
<feature type="transmembrane region" description="Helical" evidence="9">
    <location>
        <begin position="220"/>
        <end position="236"/>
    </location>
</feature>
<evidence type="ECO:0000256" key="9">
    <source>
        <dbReference type="SAM" id="Phobius"/>
    </source>
</evidence>
<keyword evidence="4" id="KW-1003">Cell membrane</keyword>
<dbReference type="InterPro" id="IPR038770">
    <property type="entry name" value="Na+/solute_symporter_sf"/>
</dbReference>
<keyword evidence="6 9" id="KW-1133">Transmembrane helix</keyword>
<dbReference type="GO" id="GO:1902600">
    <property type="term" value="P:proton transmembrane transport"/>
    <property type="evidence" value="ECO:0007669"/>
    <property type="project" value="InterPro"/>
</dbReference>
<feature type="transmembrane region" description="Helical" evidence="9">
    <location>
        <begin position="242"/>
        <end position="262"/>
    </location>
</feature>
<dbReference type="PANTHER" id="PTHR32507:SF0">
    <property type="entry name" value="NA(+)_H(+) ANTIPORTER 2-RELATED"/>
    <property type="match status" value="1"/>
</dbReference>